<comment type="caution">
    <text evidence="2">The sequence shown here is derived from an EMBL/GenBank/DDBJ whole genome shotgun (WGS) entry which is preliminary data.</text>
</comment>
<reference evidence="2" key="2">
    <citation type="submission" date="2021-04" db="EMBL/GenBank/DDBJ databases">
        <authorList>
            <person name="Gilroy R."/>
        </authorList>
    </citation>
    <scope>NUCLEOTIDE SEQUENCE</scope>
    <source>
        <strain evidence="2">USAMLcec2-132</strain>
    </source>
</reference>
<evidence type="ECO:0000313" key="2">
    <source>
        <dbReference type="EMBL" id="HJC22761.1"/>
    </source>
</evidence>
<proteinExistence type="predicted"/>
<protein>
    <submittedName>
        <fullName evidence="2">Type II toxin-antitoxin system RelE/ParE family toxin</fullName>
    </submittedName>
</protein>
<dbReference type="Pfam" id="PF05016">
    <property type="entry name" value="ParE_toxin"/>
    <property type="match status" value="1"/>
</dbReference>
<evidence type="ECO:0000313" key="3">
    <source>
        <dbReference type="Proteomes" id="UP000823891"/>
    </source>
</evidence>
<dbReference type="Proteomes" id="UP000823891">
    <property type="component" value="Unassembled WGS sequence"/>
</dbReference>
<dbReference type="InterPro" id="IPR035093">
    <property type="entry name" value="RelE/ParE_toxin_dom_sf"/>
</dbReference>
<dbReference type="EMBL" id="DWWS01000016">
    <property type="protein sequence ID" value="HJC22761.1"/>
    <property type="molecule type" value="Genomic_DNA"/>
</dbReference>
<evidence type="ECO:0000256" key="1">
    <source>
        <dbReference type="ARBA" id="ARBA00022649"/>
    </source>
</evidence>
<gene>
    <name evidence="2" type="ORF">H9761_03550</name>
</gene>
<dbReference type="InterPro" id="IPR007712">
    <property type="entry name" value="RelE/ParE_toxin"/>
</dbReference>
<name>A0A9D2NEK7_9FIRM</name>
<keyword evidence="1" id="KW-1277">Toxin-antitoxin system</keyword>
<dbReference type="AlphaFoldDB" id="A0A9D2NEK7"/>
<dbReference type="Gene3D" id="3.30.2310.20">
    <property type="entry name" value="RelE-like"/>
    <property type="match status" value="1"/>
</dbReference>
<accession>A0A9D2NEK7</accession>
<sequence length="104" mass="12368">MTYKLIIAEHAEELLDEIIYHLIFHFKSSQAAAHLLDSLEQIYFRLEDNPFQFPPSRDPYLNNRHYREALLSDMSYLVLFRVEGKNVFISGIFHQAENYGEKLF</sequence>
<organism evidence="2 3">
    <name type="scientific">Candidatus Eisenbergiella merdavium</name>
    <dbReference type="NCBI Taxonomy" id="2838551"/>
    <lineage>
        <taxon>Bacteria</taxon>
        <taxon>Bacillati</taxon>
        <taxon>Bacillota</taxon>
        <taxon>Clostridia</taxon>
        <taxon>Lachnospirales</taxon>
        <taxon>Lachnospiraceae</taxon>
        <taxon>Eisenbergiella</taxon>
    </lineage>
</organism>
<reference evidence="2" key="1">
    <citation type="journal article" date="2021" name="PeerJ">
        <title>Extensive microbial diversity within the chicken gut microbiome revealed by metagenomics and culture.</title>
        <authorList>
            <person name="Gilroy R."/>
            <person name="Ravi A."/>
            <person name="Getino M."/>
            <person name="Pursley I."/>
            <person name="Horton D.L."/>
            <person name="Alikhan N.F."/>
            <person name="Baker D."/>
            <person name="Gharbi K."/>
            <person name="Hall N."/>
            <person name="Watson M."/>
            <person name="Adriaenssens E.M."/>
            <person name="Foster-Nyarko E."/>
            <person name="Jarju S."/>
            <person name="Secka A."/>
            <person name="Antonio M."/>
            <person name="Oren A."/>
            <person name="Chaudhuri R.R."/>
            <person name="La Ragione R."/>
            <person name="Hildebrand F."/>
            <person name="Pallen M.J."/>
        </authorList>
    </citation>
    <scope>NUCLEOTIDE SEQUENCE</scope>
    <source>
        <strain evidence="2">USAMLcec2-132</strain>
    </source>
</reference>